<dbReference type="InterPro" id="IPR050834">
    <property type="entry name" value="Glycosyltransf_2"/>
</dbReference>
<name>A0A1H3TZQ7_9BACT</name>
<dbReference type="RefSeq" id="WP_019600397.1">
    <property type="nucleotide sequence ID" value="NZ_FNQC01000023.1"/>
</dbReference>
<keyword evidence="3" id="KW-1185">Reference proteome</keyword>
<dbReference type="PANTHER" id="PTHR43685:SF2">
    <property type="entry name" value="GLYCOSYLTRANSFERASE 2-LIKE DOMAIN-CONTAINING PROTEIN"/>
    <property type="match status" value="1"/>
</dbReference>
<evidence type="ECO:0000313" key="2">
    <source>
        <dbReference type="EMBL" id="SDZ55271.1"/>
    </source>
</evidence>
<dbReference type="SUPFAM" id="SSF53448">
    <property type="entry name" value="Nucleotide-diphospho-sugar transferases"/>
    <property type="match status" value="1"/>
</dbReference>
<proteinExistence type="predicted"/>
<gene>
    <name evidence="2" type="ORF">SAMN05444412_12331</name>
</gene>
<dbReference type="Gene3D" id="3.90.550.10">
    <property type="entry name" value="Spore Coat Polysaccharide Biosynthesis Protein SpsA, Chain A"/>
    <property type="match status" value="1"/>
</dbReference>
<dbReference type="InterPro" id="IPR001173">
    <property type="entry name" value="Glyco_trans_2-like"/>
</dbReference>
<reference evidence="2 3" key="1">
    <citation type="submission" date="2016-10" db="EMBL/GenBank/DDBJ databases">
        <authorList>
            <person name="Varghese N."/>
            <person name="Submissions S."/>
        </authorList>
    </citation>
    <scope>NUCLEOTIDE SEQUENCE [LARGE SCALE GENOMIC DNA]</scope>
    <source>
        <strain evidence="2 3">DSM 17997</strain>
    </source>
</reference>
<dbReference type="EMBL" id="FNQC01000023">
    <property type="protein sequence ID" value="SDZ55271.1"/>
    <property type="molecule type" value="Genomic_DNA"/>
</dbReference>
<comment type="caution">
    <text evidence="2">The sequence shown here is derived from an EMBL/GenBank/DDBJ whole genome shotgun (WGS) entry which is preliminary data.</text>
</comment>
<evidence type="ECO:0000259" key="1">
    <source>
        <dbReference type="Pfam" id="PF00535"/>
    </source>
</evidence>
<accession>A0A1H3TZQ7</accession>
<dbReference type="Proteomes" id="UP000199663">
    <property type="component" value="Unassembled WGS sequence"/>
</dbReference>
<organism evidence="2 3">
    <name type="scientific">Rhodonellum ikkaensis</name>
    <dbReference type="NCBI Taxonomy" id="336829"/>
    <lineage>
        <taxon>Bacteria</taxon>
        <taxon>Pseudomonadati</taxon>
        <taxon>Bacteroidota</taxon>
        <taxon>Cytophagia</taxon>
        <taxon>Cytophagales</taxon>
        <taxon>Cytophagaceae</taxon>
        <taxon>Rhodonellum</taxon>
    </lineage>
</organism>
<sequence length="334" mass="38044">MTFCKVLGISVVVCTFNGLSRLSNCLSSIISQKFAPEFELIVVENSSTDGTGEFANDFLSRNFQSGNWKLVTEPKAGLLYARLTGLKSAHFEWVLFCDDDNVLFPDFLANCAHFLSQNSQIGVLGSQGIPEFLGAKPEWFDRYSSSFAVGSQLGSSTPQKRLEFVYGACSVYLKQPLLTLFQDGFSPILSDRTGADLISGGDVEWCALMQLLGYKIAYFEDLKFYHQLPASRLTWEYYLRLKRGISGSAGFLFPYEFYFVKSFRSMGMFIIHYCVEEFKSWLLYLKYSIRWNGNPQGQEEQLAFTILEARMKAFFHQRKTAIVHFKQLKQHFGS</sequence>
<feature type="domain" description="Glycosyltransferase 2-like" evidence="1">
    <location>
        <begin position="10"/>
        <end position="177"/>
    </location>
</feature>
<dbReference type="Pfam" id="PF00535">
    <property type="entry name" value="Glycos_transf_2"/>
    <property type="match status" value="1"/>
</dbReference>
<evidence type="ECO:0000313" key="3">
    <source>
        <dbReference type="Proteomes" id="UP000199663"/>
    </source>
</evidence>
<dbReference type="PANTHER" id="PTHR43685">
    <property type="entry name" value="GLYCOSYLTRANSFERASE"/>
    <property type="match status" value="1"/>
</dbReference>
<dbReference type="CDD" id="cd00761">
    <property type="entry name" value="Glyco_tranf_GTA_type"/>
    <property type="match status" value="1"/>
</dbReference>
<dbReference type="InterPro" id="IPR029044">
    <property type="entry name" value="Nucleotide-diphossugar_trans"/>
</dbReference>
<protein>
    <submittedName>
        <fullName evidence="2">Glycosyltransferase involved in cell wall bisynthesis</fullName>
    </submittedName>
</protein>